<reference evidence="7" key="1">
    <citation type="submission" date="2016-10" db="EMBL/GenBank/DDBJ databases">
        <authorList>
            <person name="Benchimol M."/>
            <person name="Almeida L.G."/>
            <person name="Vasconcelos A.T."/>
            <person name="Perreira-Neves A."/>
            <person name="Rosa I.A."/>
            <person name="Tasca T."/>
            <person name="Bogo M.R."/>
            <person name="de Souza W."/>
        </authorList>
    </citation>
    <scope>NUCLEOTIDE SEQUENCE [LARGE SCALE GENOMIC DNA]</scope>
    <source>
        <strain evidence="7">K</strain>
    </source>
</reference>
<dbReference type="GO" id="GO:0030131">
    <property type="term" value="C:clathrin adaptor complex"/>
    <property type="evidence" value="ECO:0007669"/>
    <property type="project" value="UniProtKB-UniRule"/>
</dbReference>
<dbReference type="OrthoDB" id="10259133at2759"/>
<comment type="similarity">
    <text evidence="5">Belongs to the adaptor complexes medium subunit family.</text>
</comment>
<evidence type="ECO:0000256" key="3">
    <source>
        <dbReference type="ARBA" id="ARBA00022927"/>
    </source>
</evidence>
<evidence type="ECO:0000256" key="4">
    <source>
        <dbReference type="ARBA" id="ARBA00023136"/>
    </source>
</evidence>
<dbReference type="GO" id="GO:0016192">
    <property type="term" value="P:vesicle-mediated transport"/>
    <property type="evidence" value="ECO:0007669"/>
    <property type="project" value="InterPro"/>
</dbReference>
<protein>
    <submittedName>
        <fullName evidence="7">AP-1 complex subunit mu-1</fullName>
    </submittedName>
</protein>
<gene>
    <name evidence="7" type="primary">AP1M1</name>
    <name evidence="7" type="ORF">TRFO_06080</name>
</gene>
<dbReference type="GO" id="GO:0006886">
    <property type="term" value="P:intracellular protein transport"/>
    <property type="evidence" value="ECO:0007669"/>
    <property type="project" value="UniProtKB-UniRule"/>
</dbReference>
<evidence type="ECO:0000259" key="6">
    <source>
        <dbReference type="PROSITE" id="PS51072"/>
    </source>
</evidence>
<dbReference type="RefSeq" id="XP_068358213.1">
    <property type="nucleotide sequence ID" value="XM_068492878.1"/>
</dbReference>
<name>A0A1J4K6K3_9EUKA</name>
<dbReference type="InterPro" id="IPR011012">
    <property type="entry name" value="Longin-like_dom_sf"/>
</dbReference>
<dbReference type="Pfam" id="PF01217">
    <property type="entry name" value="Clat_adaptor_s"/>
    <property type="match status" value="1"/>
</dbReference>
<comment type="caution">
    <text evidence="7">The sequence shown here is derived from an EMBL/GenBank/DDBJ whole genome shotgun (WGS) entry which is preliminary data.</text>
</comment>
<dbReference type="PROSITE" id="PS51072">
    <property type="entry name" value="MHD"/>
    <property type="match status" value="1"/>
</dbReference>
<dbReference type="VEuPathDB" id="TrichDB:TRFO_06080"/>
<dbReference type="Gene3D" id="3.30.450.60">
    <property type="match status" value="1"/>
</dbReference>
<dbReference type="CDD" id="cd09250">
    <property type="entry name" value="AP-1_Mu1_Cterm"/>
    <property type="match status" value="1"/>
</dbReference>
<dbReference type="InterPro" id="IPR022775">
    <property type="entry name" value="AP_mu_sigma_su"/>
</dbReference>
<dbReference type="InterPro" id="IPR018240">
    <property type="entry name" value="Clathrin_mu_CS"/>
</dbReference>
<dbReference type="Pfam" id="PF00928">
    <property type="entry name" value="Adap_comp_sub"/>
    <property type="match status" value="1"/>
</dbReference>
<feature type="domain" description="MHD" evidence="6">
    <location>
        <begin position="166"/>
        <end position="421"/>
    </location>
</feature>
<keyword evidence="2 5" id="KW-0813">Transport</keyword>
<dbReference type="PIRSF" id="PIRSF005992">
    <property type="entry name" value="Clathrin_mu"/>
    <property type="match status" value="1"/>
</dbReference>
<dbReference type="AlphaFoldDB" id="A0A1J4K6K3"/>
<evidence type="ECO:0000256" key="5">
    <source>
        <dbReference type="PIRNR" id="PIRNR005992"/>
    </source>
</evidence>
<dbReference type="Proteomes" id="UP000179807">
    <property type="component" value="Unassembled WGS sequence"/>
</dbReference>
<accession>A0A1J4K6K3</accession>
<dbReference type="SUPFAM" id="SSF64356">
    <property type="entry name" value="SNARE-like"/>
    <property type="match status" value="1"/>
</dbReference>
<dbReference type="PROSITE" id="PS00991">
    <property type="entry name" value="CLAT_ADAPTOR_M_2"/>
    <property type="match status" value="1"/>
</dbReference>
<dbReference type="FunFam" id="3.30.450.60:FF:000002">
    <property type="entry name" value="AP-2 complex subunit mu, putative"/>
    <property type="match status" value="1"/>
</dbReference>
<dbReference type="EMBL" id="MLAK01000771">
    <property type="protein sequence ID" value="OHT05077.1"/>
    <property type="molecule type" value="Genomic_DNA"/>
</dbReference>
<dbReference type="SUPFAM" id="SSF49447">
    <property type="entry name" value="Second domain of Mu2 adaptin subunit (ap50) of ap2 adaptor"/>
    <property type="match status" value="1"/>
</dbReference>
<dbReference type="InterPro" id="IPR028565">
    <property type="entry name" value="MHD"/>
</dbReference>
<sequence>MSAVYILDSKGRVLINFDYRGEVDMSIPDKFMAHIQQNDKILPNPVFRVDDWCFAYIDRASMYFVAVTRTNSNVTLLLTFLSSLAKLFEDYLGTLTAEAIIDNFSLVYELLDEVMDYGYPQTLDSQALSEYILRDKPRDLSAQPTNVPVNATGLVTWRKENLEYSVNEVFVDVIEKVNMLVAKNGAVIHNEIVGEINLATYLSGMPELRIGLNDKILFDQGDEQQHQTDVSRRVFELEDIKFHPCVRLSQFERDRSITFIPPDGEFNLMTYRLSAAIKPIIHIDSTIERYKRSRVEMLIRARAQYRPQSVAQNVQIRVPVPPDVDTPKAQCTAGRMRYSPNDNALVWTIKQFPGRKQFSLRAHFGLPSVESEEEESKRPIVVNFEIPFFTVSGLRVQYLKVFEKSGYQAVTWVRYLTKDGT</sequence>
<dbReference type="GeneID" id="94827582"/>
<dbReference type="GO" id="GO:0012505">
    <property type="term" value="C:endomembrane system"/>
    <property type="evidence" value="ECO:0007669"/>
    <property type="project" value="UniProtKB-SubCell"/>
</dbReference>
<evidence type="ECO:0000256" key="2">
    <source>
        <dbReference type="ARBA" id="ARBA00022448"/>
    </source>
</evidence>
<comment type="subcellular location">
    <subcellularLocation>
        <location evidence="1">Endomembrane system</location>
    </subcellularLocation>
</comment>
<evidence type="ECO:0000313" key="8">
    <source>
        <dbReference type="Proteomes" id="UP000179807"/>
    </source>
</evidence>
<evidence type="ECO:0000256" key="1">
    <source>
        <dbReference type="ARBA" id="ARBA00004308"/>
    </source>
</evidence>
<evidence type="ECO:0000313" key="7">
    <source>
        <dbReference type="EMBL" id="OHT05077.1"/>
    </source>
</evidence>
<organism evidence="7 8">
    <name type="scientific">Tritrichomonas foetus</name>
    <dbReference type="NCBI Taxonomy" id="1144522"/>
    <lineage>
        <taxon>Eukaryota</taxon>
        <taxon>Metamonada</taxon>
        <taxon>Parabasalia</taxon>
        <taxon>Tritrichomonadida</taxon>
        <taxon>Tritrichomonadidae</taxon>
        <taxon>Tritrichomonas</taxon>
    </lineage>
</organism>
<proteinExistence type="inferred from homology"/>
<dbReference type="InterPro" id="IPR001392">
    <property type="entry name" value="Clathrin_mu"/>
</dbReference>
<dbReference type="PANTHER" id="PTHR10529">
    <property type="entry name" value="AP COMPLEX SUBUNIT MU"/>
    <property type="match status" value="1"/>
</dbReference>
<dbReference type="InterPro" id="IPR036168">
    <property type="entry name" value="AP2_Mu_C_sf"/>
</dbReference>
<dbReference type="Gene3D" id="2.60.40.1170">
    <property type="entry name" value="Mu homology domain, subdomain B"/>
    <property type="match status" value="2"/>
</dbReference>
<dbReference type="PRINTS" id="PR00314">
    <property type="entry name" value="CLATHRINADPT"/>
</dbReference>
<dbReference type="InterPro" id="IPR050431">
    <property type="entry name" value="Adaptor_comp_med_subunit"/>
</dbReference>
<keyword evidence="8" id="KW-1185">Reference proteome</keyword>
<keyword evidence="4" id="KW-0472">Membrane</keyword>
<keyword evidence="3 5" id="KW-0653">Protein transport</keyword>